<dbReference type="RefSeq" id="WP_128198090.1">
    <property type="nucleotide sequence ID" value="NZ_SACT01000002.1"/>
</dbReference>
<dbReference type="PANTHER" id="PTHR20974:SF0">
    <property type="entry name" value="UPF0585 PROTEIN CG18661"/>
    <property type="match status" value="1"/>
</dbReference>
<accession>A0A437JYN5</accession>
<dbReference type="Gene3D" id="3.40.50.150">
    <property type="entry name" value="Vaccinia Virus protein VP39"/>
    <property type="match status" value="1"/>
</dbReference>
<protein>
    <submittedName>
        <fullName evidence="1">DUF938 domain-containing protein</fullName>
    </submittedName>
</protein>
<dbReference type="SUPFAM" id="SSF53335">
    <property type="entry name" value="S-adenosyl-L-methionine-dependent methyltransferases"/>
    <property type="match status" value="1"/>
</dbReference>
<dbReference type="Pfam" id="PF06080">
    <property type="entry name" value="DUF938"/>
    <property type="match status" value="1"/>
</dbReference>
<gene>
    <name evidence="1" type="ORF">ENE75_09895</name>
</gene>
<evidence type="ECO:0000313" key="2">
    <source>
        <dbReference type="Proteomes" id="UP000288178"/>
    </source>
</evidence>
<evidence type="ECO:0000313" key="1">
    <source>
        <dbReference type="EMBL" id="RVT52718.1"/>
    </source>
</evidence>
<name>A0A437JYN5_9BURK</name>
<dbReference type="InterPro" id="IPR029063">
    <property type="entry name" value="SAM-dependent_MTases_sf"/>
</dbReference>
<dbReference type="PANTHER" id="PTHR20974">
    <property type="entry name" value="UPF0585 PROTEIN CG18661"/>
    <property type="match status" value="1"/>
</dbReference>
<organism evidence="1 2">
    <name type="scientific">Rubrivivax albus</name>
    <dbReference type="NCBI Taxonomy" id="2499835"/>
    <lineage>
        <taxon>Bacteria</taxon>
        <taxon>Pseudomonadati</taxon>
        <taxon>Pseudomonadota</taxon>
        <taxon>Betaproteobacteria</taxon>
        <taxon>Burkholderiales</taxon>
        <taxon>Sphaerotilaceae</taxon>
        <taxon>Rubrivivax</taxon>
    </lineage>
</organism>
<keyword evidence="2" id="KW-1185">Reference proteome</keyword>
<dbReference type="EMBL" id="SACT01000002">
    <property type="protein sequence ID" value="RVT52718.1"/>
    <property type="molecule type" value="Genomic_DNA"/>
</dbReference>
<dbReference type="OrthoDB" id="9342562at2"/>
<dbReference type="AlphaFoldDB" id="A0A437JYN5"/>
<proteinExistence type="predicted"/>
<dbReference type="InterPro" id="IPR010342">
    <property type="entry name" value="DUF938"/>
</dbReference>
<reference evidence="1 2" key="1">
    <citation type="submission" date="2019-01" db="EMBL/GenBank/DDBJ databases">
        <authorList>
            <person name="Chen W.-M."/>
        </authorList>
    </citation>
    <scope>NUCLEOTIDE SEQUENCE [LARGE SCALE GENOMIC DNA]</scope>
    <source>
        <strain evidence="1 2">ICH-3</strain>
    </source>
</reference>
<sequence length="213" mass="22452">MTERAAPQPDLPGLAFSPAAERNRGPIAAQLTAHLPADAAVLEIASGTGQHAAHLAAACPRWHWQPTDVDAMALQTIAARCAGLPNVAPPRRLDVCRDAWPTHPGPAGGWTAVFTANLVHIAPWAVTPALMRGAASVLAPGGWLLLYGPFVVDGEPLADSNAAFDASLRARDPAWGLRRLADLQAEALAVGLQWAGRQTMPANNLFLAWRRPG</sequence>
<dbReference type="Proteomes" id="UP000288178">
    <property type="component" value="Unassembled WGS sequence"/>
</dbReference>
<comment type="caution">
    <text evidence="1">The sequence shown here is derived from an EMBL/GenBank/DDBJ whole genome shotgun (WGS) entry which is preliminary data.</text>
</comment>